<name>A0A7C6EH63_UNCW3</name>
<dbReference type="Gene3D" id="3.90.470.20">
    <property type="entry name" value="4'-phosphopantetheinyl transferase domain"/>
    <property type="match status" value="1"/>
</dbReference>
<dbReference type="AlphaFoldDB" id="A0A7C6EH63"/>
<dbReference type="InterPro" id="IPR004568">
    <property type="entry name" value="Ppantetheine-prot_Trfase_dom"/>
</dbReference>
<dbReference type="InterPro" id="IPR008278">
    <property type="entry name" value="4-PPantetheinyl_Trfase_dom"/>
</dbReference>
<dbReference type="GO" id="GO:0008897">
    <property type="term" value="F:holo-[acyl-carrier-protein] synthase activity"/>
    <property type="evidence" value="ECO:0007669"/>
    <property type="project" value="InterPro"/>
</dbReference>
<evidence type="ECO:0000256" key="3">
    <source>
        <dbReference type="ARBA" id="ARBA00022842"/>
    </source>
</evidence>
<gene>
    <name evidence="5" type="ORF">ENV70_05470</name>
</gene>
<dbReference type="NCBIfam" id="TIGR00556">
    <property type="entry name" value="pantethn_trn"/>
    <property type="match status" value="1"/>
</dbReference>
<organism evidence="5">
    <name type="scientific">candidate division WOR-3 bacterium</name>
    <dbReference type="NCBI Taxonomy" id="2052148"/>
    <lineage>
        <taxon>Bacteria</taxon>
        <taxon>Bacteria division WOR-3</taxon>
    </lineage>
</organism>
<evidence type="ECO:0000313" key="5">
    <source>
        <dbReference type="EMBL" id="HHS63044.1"/>
    </source>
</evidence>
<accession>A0A7C6EH63</accession>
<dbReference type="GO" id="GO:0000287">
    <property type="term" value="F:magnesium ion binding"/>
    <property type="evidence" value="ECO:0007669"/>
    <property type="project" value="InterPro"/>
</dbReference>
<comment type="caution">
    <text evidence="5">The sequence shown here is derived from an EMBL/GenBank/DDBJ whole genome shotgun (WGS) entry which is preliminary data.</text>
</comment>
<evidence type="ECO:0000259" key="4">
    <source>
        <dbReference type="Pfam" id="PF01648"/>
    </source>
</evidence>
<keyword evidence="3" id="KW-0460">Magnesium</keyword>
<dbReference type="Pfam" id="PF01648">
    <property type="entry name" value="ACPS"/>
    <property type="match status" value="1"/>
</dbReference>
<reference evidence="5" key="1">
    <citation type="journal article" date="2020" name="mSystems">
        <title>Genome- and Community-Level Interaction Insights into Carbon Utilization and Element Cycling Functions of Hydrothermarchaeota in Hydrothermal Sediment.</title>
        <authorList>
            <person name="Zhou Z."/>
            <person name="Liu Y."/>
            <person name="Xu W."/>
            <person name="Pan J."/>
            <person name="Luo Z.H."/>
            <person name="Li M."/>
        </authorList>
    </citation>
    <scope>NUCLEOTIDE SEQUENCE [LARGE SCALE GENOMIC DNA]</scope>
    <source>
        <strain evidence="5">SpSt-783</strain>
    </source>
</reference>
<keyword evidence="2" id="KW-0479">Metal-binding</keyword>
<protein>
    <submittedName>
        <fullName evidence="5">4'-phosphopantetheinyl transferase superfamily protein</fullName>
    </submittedName>
</protein>
<evidence type="ECO:0000256" key="1">
    <source>
        <dbReference type="ARBA" id="ARBA00022679"/>
    </source>
</evidence>
<proteinExistence type="predicted"/>
<dbReference type="GO" id="GO:0006633">
    <property type="term" value="P:fatty acid biosynthetic process"/>
    <property type="evidence" value="ECO:0007669"/>
    <property type="project" value="InterPro"/>
</dbReference>
<sequence>MIKGIGIDLIEITRFSKVSEDFFNQVFTSGELKTIKKNHLFAGLKFSIKEAILKALGIGLYYGFFFKNIELKEDNKVSINEPFKNNLFQNRNHIHTGTGISRKYACAIAIIEDKQEVD</sequence>
<feature type="domain" description="4'-phosphopantetheinyl transferase" evidence="4">
    <location>
        <begin position="4"/>
        <end position="109"/>
    </location>
</feature>
<dbReference type="SUPFAM" id="SSF56214">
    <property type="entry name" value="4'-phosphopantetheinyl transferase"/>
    <property type="match status" value="1"/>
</dbReference>
<dbReference type="InterPro" id="IPR037143">
    <property type="entry name" value="4-PPantetheinyl_Trfase_dom_sf"/>
</dbReference>
<evidence type="ECO:0000256" key="2">
    <source>
        <dbReference type="ARBA" id="ARBA00022723"/>
    </source>
</evidence>
<keyword evidence="1 5" id="KW-0808">Transferase</keyword>
<dbReference type="EMBL" id="DTHJ01000115">
    <property type="protein sequence ID" value="HHS63044.1"/>
    <property type="molecule type" value="Genomic_DNA"/>
</dbReference>